<sequence>MSEAHLEGLTIVQKRLVKAYATSVMGEVRTVEDVKPTELQNYVELEIAEREIAVLANE</sequence>
<name>A0A2X1AIY3_9BACI</name>
<dbReference type="RefSeq" id="WP_181574703.1">
    <property type="nucleotide sequence ID" value="NZ_UAQE01000004.1"/>
</dbReference>
<dbReference type="AlphaFoldDB" id="A0A2X1AIY3"/>
<evidence type="ECO:0000313" key="2">
    <source>
        <dbReference type="Proteomes" id="UP000251431"/>
    </source>
</evidence>
<proteinExistence type="predicted"/>
<dbReference type="Proteomes" id="UP000251431">
    <property type="component" value="Unassembled WGS sequence"/>
</dbReference>
<protein>
    <submittedName>
        <fullName evidence="1">Uncharacterized protein</fullName>
    </submittedName>
</protein>
<dbReference type="EMBL" id="UAQE01000004">
    <property type="protein sequence ID" value="SPU38234.1"/>
    <property type="molecule type" value="Genomic_DNA"/>
</dbReference>
<evidence type="ECO:0000313" key="1">
    <source>
        <dbReference type="EMBL" id="SPU38234.1"/>
    </source>
</evidence>
<reference evidence="1 2" key="1">
    <citation type="submission" date="2018-06" db="EMBL/GenBank/DDBJ databases">
        <authorList>
            <consortium name="Pathogen Informatics"/>
            <person name="Doyle S."/>
        </authorList>
    </citation>
    <scope>NUCLEOTIDE SEQUENCE [LARGE SCALE GENOMIC DNA]</scope>
    <source>
        <strain evidence="1 2">NCTC7582</strain>
    </source>
</reference>
<organism evidence="1 2">
    <name type="scientific">Lysinibacillus capsici</name>
    <dbReference type="NCBI Taxonomy" id="2115968"/>
    <lineage>
        <taxon>Bacteria</taxon>
        <taxon>Bacillati</taxon>
        <taxon>Bacillota</taxon>
        <taxon>Bacilli</taxon>
        <taxon>Bacillales</taxon>
        <taxon>Bacillaceae</taxon>
        <taxon>Lysinibacillus</taxon>
    </lineage>
</organism>
<gene>
    <name evidence="1" type="ORF">NCTC7582_04188</name>
</gene>
<accession>A0A2X1AIY3</accession>